<organism evidence="1 2">
    <name type="scientific">Roseofilum reptotaenium AO1-A</name>
    <dbReference type="NCBI Taxonomy" id="1925591"/>
    <lineage>
        <taxon>Bacteria</taxon>
        <taxon>Bacillati</taxon>
        <taxon>Cyanobacteriota</taxon>
        <taxon>Cyanophyceae</taxon>
        <taxon>Desertifilales</taxon>
        <taxon>Desertifilaceae</taxon>
        <taxon>Roseofilum</taxon>
    </lineage>
</organism>
<evidence type="ECO:0000313" key="2">
    <source>
        <dbReference type="Proteomes" id="UP000183940"/>
    </source>
</evidence>
<protein>
    <submittedName>
        <fullName evidence="1">Uncharacterized protein</fullName>
    </submittedName>
</protein>
<dbReference type="EMBL" id="MLAW01000003">
    <property type="protein sequence ID" value="OJJ27092.1"/>
    <property type="molecule type" value="Genomic_DNA"/>
</dbReference>
<reference evidence="1" key="1">
    <citation type="submission" date="2016-10" db="EMBL/GenBank/DDBJ databases">
        <title>CRISPR-Cas defence system in Roseofilum reptotaenium: evidence of a bacteriophage-cyanobacterium arms race in the coral black band disease.</title>
        <authorList>
            <person name="Buerger P."/>
            <person name="Wood-Charlson E.M."/>
            <person name="Weynberg K.D."/>
            <person name="Willis B."/>
            <person name="Van Oppen M.J."/>
        </authorList>
    </citation>
    <scope>NUCLEOTIDE SEQUENCE [LARGE SCALE GENOMIC DNA]</scope>
    <source>
        <strain evidence="1">AO1-A</strain>
    </source>
</reference>
<proteinExistence type="predicted"/>
<sequence>MGVVTEKIGDGIEMMIEGLPQASITPAVQAKAALTIAQHGIPMGVDLGVGILGGIREATLKIGSQYYKLKYSIRVMRVLTAFEIYNEAIQWIEFKKGSGGVDTQLADNTINYLRIDFQNQISKR</sequence>
<gene>
    <name evidence="1" type="ORF">BI308_03325</name>
</gene>
<dbReference type="Proteomes" id="UP000183940">
    <property type="component" value="Unassembled WGS sequence"/>
</dbReference>
<dbReference type="STRING" id="1925591.BI308_03325"/>
<name>A0A1L9QWV1_9CYAN</name>
<dbReference type="AlphaFoldDB" id="A0A1L9QWV1"/>
<comment type="caution">
    <text evidence="1">The sequence shown here is derived from an EMBL/GenBank/DDBJ whole genome shotgun (WGS) entry which is preliminary data.</text>
</comment>
<evidence type="ECO:0000313" key="1">
    <source>
        <dbReference type="EMBL" id="OJJ27092.1"/>
    </source>
</evidence>
<accession>A0A1L9QWV1</accession>
<keyword evidence="2" id="KW-1185">Reference proteome</keyword>